<comment type="caution">
    <text evidence="1">The sequence shown here is derived from an EMBL/GenBank/DDBJ whole genome shotgun (WGS) entry which is preliminary data.</text>
</comment>
<dbReference type="Proteomes" id="UP000266841">
    <property type="component" value="Unassembled WGS sequence"/>
</dbReference>
<gene>
    <name evidence="1" type="ORF">THAOC_17927</name>
</gene>
<reference evidence="1 2" key="1">
    <citation type="journal article" date="2012" name="Genome Biol.">
        <title>Genome and low-iron response of an oceanic diatom adapted to chronic iron limitation.</title>
        <authorList>
            <person name="Lommer M."/>
            <person name="Specht M."/>
            <person name="Roy A.S."/>
            <person name="Kraemer L."/>
            <person name="Andreson R."/>
            <person name="Gutowska M.A."/>
            <person name="Wolf J."/>
            <person name="Bergner S.V."/>
            <person name="Schilhabel M.B."/>
            <person name="Klostermeier U.C."/>
            <person name="Beiko R.G."/>
            <person name="Rosenstiel P."/>
            <person name="Hippler M."/>
            <person name="Laroche J."/>
        </authorList>
    </citation>
    <scope>NUCLEOTIDE SEQUENCE [LARGE SCALE GENOMIC DNA]</scope>
    <source>
        <strain evidence="1 2">CCMP1005</strain>
    </source>
</reference>
<sequence>MAVANPLGQGIQSDSSRPAALGFVGAYVFPISHRQQRGLEVGGDAEIWAPICRSRCSVRPGSQVDRWRRVRTDSTLSLTDAAFRLALEFFSYPAVACAWRDAVLRAPGA</sequence>
<accession>K0S8D3</accession>
<organism evidence="1 2">
    <name type="scientific">Thalassiosira oceanica</name>
    <name type="common">Marine diatom</name>
    <dbReference type="NCBI Taxonomy" id="159749"/>
    <lineage>
        <taxon>Eukaryota</taxon>
        <taxon>Sar</taxon>
        <taxon>Stramenopiles</taxon>
        <taxon>Ochrophyta</taxon>
        <taxon>Bacillariophyta</taxon>
        <taxon>Coscinodiscophyceae</taxon>
        <taxon>Thalassiosirophycidae</taxon>
        <taxon>Thalassiosirales</taxon>
        <taxon>Thalassiosiraceae</taxon>
        <taxon>Thalassiosira</taxon>
    </lineage>
</organism>
<name>K0S8D3_THAOC</name>
<proteinExistence type="predicted"/>
<dbReference type="AlphaFoldDB" id="K0S8D3"/>
<evidence type="ECO:0000313" key="2">
    <source>
        <dbReference type="Proteomes" id="UP000266841"/>
    </source>
</evidence>
<keyword evidence="2" id="KW-1185">Reference proteome</keyword>
<dbReference type="EMBL" id="AGNL01019817">
    <property type="protein sequence ID" value="EJK61565.1"/>
    <property type="molecule type" value="Genomic_DNA"/>
</dbReference>
<evidence type="ECO:0000313" key="1">
    <source>
        <dbReference type="EMBL" id="EJK61565.1"/>
    </source>
</evidence>
<protein>
    <submittedName>
        <fullName evidence="1">Uncharacterized protein</fullName>
    </submittedName>
</protein>